<evidence type="ECO:0000313" key="1">
    <source>
        <dbReference type="EMBL" id="ABD32584.1"/>
    </source>
</evidence>
<dbReference type="EMBL" id="AC149577">
    <property type="protein sequence ID" value="ABD32584.1"/>
    <property type="molecule type" value="Genomic_DNA"/>
</dbReference>
<gene>
    <name evidence="1" type="ORF">MtrDRAFT_AC149577g4v1</name>
</gene>
<sequence length="60" mass="6576">MGCSSQLAIASKLTRLARCTETASPVSRSCVFFTCFCFELVFGVNMKVVDNFVSFPMALI</sequence>
<accession>Q2HU03</accession>
<reference evidence="1" key="1">
    <citation type="submission" date="2004-11" db="EMBL/GenBank/DDBJ databases">
        <title>Medicago truncatula BAC genomic sequence.</title>
        <authorList>
            <person name="Town C.D."/>
            <person name="Tallon L.J."/>
            <person name="Arbogast T."/>
            <person name="Althoff R."/>
            <person name="Hine E."/>
            <person name="Monaghan E."/>
            <person name="Smith S.A."/>
            <person name="Utterback T."/>
            <person name="Feldblyum T."/>
            <person name="Koo H."/>
            <person name="Cheung F."/>
        </authorList>
    </citation>
    <scope>NUCLEOTIDE SEQUENCE</scope>
</reference>
<proteinExistence type="predicted"/>
<name>Q2HU03_MEDTR</name>
<organism evidence="1">
    <name type="scientific">Medicago truncatula</name>
    <name type="common">Barrel medic</name>
    <name type="synonym">Medicago tribuloides</name>
    <dbReference type="NCBI Taxonomy" id="3880"/>
    <lineage>
        <taxon>Eukaryota</taxon>
        <taxon>Viridiplantae</taxon>
        <taxon>Streptophyta</taxon>
        <taxon>Embryophyta</taxon>
        <taxon>Tracheophyta</taxon>
        <taxon>Spermatophyta</taxon>
        <taxon>Magnoliopsida</taxon>
        <taxon>eudicotyledons</taxon>
        <taxon>Gunneridae</taxon>
        <taxon>Pentapetalae</taxon>
        <taxon>rosids</taxon>
        <taxon>fabids</taxon>
        <taxon>Fabales</taxon>
        <taxon>Fabaceae</taxon>
        <taxon>Papilionoideae</taxon>
        <taxon>50 kb inversion clade</taxon>
        <taxon>NPAAA clade</taxon>
        <taxon>Hologalegina</taxon>
        <taxon>IRL clade</taxon>
        <taxon>Trifolieae</taxon>
        <taxon>Medicago</taxon>
    </lineage>
</organism>
<dbReference type="AlphaFoldDB" id="Q2HU03"/>
<reference evidence="1" key="2">
    <citation type="submission" date="2006-02" db="EMBL/GenBank/DDBJ databases">
        <authorList>
            <consortium name="The International Medicago Genome Annotation Group"/>
        </authorList>
    </citation>
    <scope>NUCLEOTIDE SEQUENCE</scope>
</reference>
<protein>
    <submittedName>
        <fullName evidence="1">Uncharacterized protein</fullName>
    </submittedName>
</protein>